<proteinExistence type="predicted"/>
<accession>A0A5C2RL63</accession>
<keyword evidence="2" id="KW-1185">Reference proteome</keyword>
<gene>
    <name evidence="1" type="ORF">L227DRAFT_582130</name>
</gene>
<dbReference type="Proteomes" id="UP000313359">
    <property type="component" value="Unassembled WGS sequence"/>
</dbReference>
<name>A0A5C2RL63_9APHY</name>
<dbReference type="OrthoDB" id="2596179at2759"/>
<evidence type="ECO:0000313" key="2">
    <source>
        <dbReference type="Proteomes" id="UP000313359"/>
    </source>
</evidence>
<reference evidence="1" key="1">
    <citation type="journal article" date="2018" name="Genome Biol. Evol.">
        <title>Genomics and development of Lentinus tigrinus, a white-rot wood-decaying mushroom with dimorphic fruiting bodies.</title>
        <authorList>
            <person name="Wu B."/>
            <person name="Xu Z."/>
            <person name="Knudson A."/>
            <person name="Carlson A."/>
            <person name="Chen N."/>
            <person name="Kovaka S."/>
            <person name="LaButti K."/>
            <person name="Lipzen A."/>
            <person name="Pennachio C."/>
            <person name="Riley R."/>
            <person name="Schakwitz W."/>
            <person name="Umezawa K."/>
            <person name="Ohm R.A."/>
            <person name="Grigoriev I.V."/>
            <person name="Nagy L.G."/>
            <person name="Gibbons J."/>
            <person name="Hibbett D."/>
        </authorList>
    </citation>
    <scope>NUCLEOTIDE SEQUENCE [LARGE SCALE GENOMIC DNA]</scope>
    <source>
        <strain evidence="1">ALCF2SS1-6</strain>
    </source>
</reference>
<dbReference type="EMBL" id="ML122373">
    <property type="protein sequence ID" value="RPD52322.1"/>
    <property type="molecule type" value="Genomic_DNA"/>
</dbReference>
<evidence type="ECO:0000313" key="1">
    <source>
        <dbReference type="EMBL" id="RPD52322.1"/>
    </source>
</evidence>
<sequence length="158" mass="17339">MGVLEYLPHLIYSTALTSISMHHLYQRKAAEADRAHVAAQISILEDLRTRLAAGEDVPAREFDRLWRLARSHDVWRAAAAAAEAEAAATGTGTGTGTGAGAKSVHMQIQPRETVGWKEVLLGRRFDTSRTEELDRKDLEKVRMEVEVEGASGSDAESR</sequence>
<dbReference type="AlphaFoldDB" id="A0A5C2RL63"/>
<protein>
    <submittedName>
        <fullName evidence="1">Uncharacterized protein</fullName>
    </submittedName>
</protein>
<organism evidence="1 2">
    <name type="scientific">Lentinus tigrinus ALCF2SS1-6</name>
    <dbReference type="NCBI Taxonomy" id="1328759"/>
    <lineage>
        <taxon>Eukaryota</taxon>
        <taxon>Fungi</taxon>
        <taxon>Dikarya</taxon>
        <taxon>Basidiomycota</taxon>
        <taxon>Agaricomycotina</taxon>
        <taxon>Agaricomycetes</taxon>
        <taxon>Polyporales</taxon>
        <taxon>Polyporaceae</taxon>
        <taxon>Lentinus</taxon>
    </lineage>
</organism>